<evidence type="ECO:0000256" key="3">
    <source>
        <dbReference type="ARBA" id="ARBA00022692"/>
    </source>
</evidence>
<dbReference type="AlphaFoldDB" id="F9W6F2"/>
<evidence type="ECO:0000313" key="10">
    <source>
        <dbReference type="Proteomes" id="UP000000702"/>
    </source>
</evidence>
<comment type="catalytic activity">
    <reaction evidence="7">
        <text>L-cysteinyl-[protein] + hexadecanoyl-CoA = S-hexadecanoyl-L-cysteinyl-[protein] + CoA</text>
        <dbReference type="Rhea" id="RHEA:36683"/>
        <dbReference type="Rhea" id="RHEA-COMP:10131"/>
        <dbReference type="Rhea" id="RHEA-COMP:11032"/>
        <dbReference type="ChEBI" id="CHEBI:29950"/>
        <dbReference type="ChEBI" id="CHEBI:57287"/>
        <dbReference type="ChEBI" id="CHEBI:57379"/>
        <dbReference type="ChEBI" id="CHEBI:74151"/>
        <dbReference type="EC" id="2.3.1.225"/>
    </reaction>
</comment>
<dbReference type="PANTHER" id="PTHR22883:SF458">
    <property type="entry name" value="PALMITOYLTRANSFERASE"/>
    <property type="match status" value="1"/>
</dbReference>
<accession>F9W6F2</accession>
<keyword evidence="6 7" id="KW-0012">Acyltransferase</keyword>
<dbReference type="Pfam" id="PF01529">
    <property type="entry name" value="DHHC"/>
    <property type="match status" value="1"/>
</dbReference>
<dbReference type="EMBL" id="CAEQ01000858">
    <property type="protein sequence ID" value="CCD12757.1"/>
    <property type="molecule type" value="Genomic_DNA"/>
</dbReference>
<name>F9W6F2_TRYCI</name>
<dbReference type="Proteomes" id="UP000000702">
    <property type="component" value="Unassembled WGS sequence"/>
</dbReference>
<comment type="caution">
    <text evidence="9">The sequence shown here is derived from an EMBL/GenBank/DDBJ whole genome shotgun (WGS) entry which is preliminary data.</text>
</comment>
<dbReference type="PANTHER" id="PTHR22883">
    <property type="entry name" value="ZINC FINGER DHHC DOMAIN CONTAINING PROTEIN"/>
    <property type="match status" value="1"/>
</dbReference>
<dbReference type="PROSITE" id="PS50216">
    <property type="entry name" value="DHHC"/>
    <property type="match status" value="1"/>
</dbReference>
<sequence length="270" mass="30505">MTSSSPRACRTSIFQGADSRRAAPQRSGGSRLRWALTTAAVLAVPQIGSFTIVFFYTEGETSNLKPLAVMAFCSNALMAWNWVSSPGYVTSSEELQTAEVNNRWCSVCRLWQPLRSKHCNICERCVRKYDHHCFCIGGCVGESNHLRFFLLLTGCLPYVGSLLVALLRCLHVEDPTNLGRSFNRNIIPLAAAVFYLFSLIVLVCLWAMHLWLLLTNRTTWEMSSRNRITYLKSRTGNPFDKGVLSNICFLFQPKPINWCLLLKEDGEHLV</sequence>
<proteinExistence type="inferred from homology"/>
<feature type="domain" description="Palmitoyltransferase DHHC" evidence="8">
    <location>
        <begin position="101"/>
        <end position="223"/>
    </location>
</feature>
<feature type="transmembrane region" description="Helical" evidence="7">
    <location>
        <begin position="148"/>
        <end position="167"/>
    </location>
</feature>
<comment type="domain">
    <text evidence="7">The DHHC domain is required for palmitoyltransferase activity.</text>
</comment>
<reference evidence="10" key="1">
    <citation type="submission" date="2011-07" db="EMBL/GenBank/DDBJ databases">
        <title>Divergent evolution of antigenic variation in African trypanosomes.</title>
        <authorList>
            <person name="Jackson A.P."/>
            <person name="Berry A."/>
            <person name="Allison H.C."/>
            <person name="Burton P."/>
            <person name="Anderson J."/>
            <person name="Aslett M."/>
            <person name="Brown R."/>
            <person name="Corton N."/>
            <person name="Harris D."/>
            <person name="Hauser H."/>
            <person name="Gamble J."/>
            <person name="Gilderthorp R."/>
            <person name="McQuillan J."/>
            <person name="Quail M.A."/>
            <person name="Sanders M."/>
            <person name="Van Tonder A."/>
            <person name="Ginger M.L."/>
            <person name="Donelson J.E."/>
            <person name="Field M.C."/>
            <person name="Barry J.D."/>
            <person name="Berriman M."/>
            <person name="Hertz-Fowler C."/>
        </authorList>
    </citation>
    <scope>NUCLEOTIDE SEQUENCE [LARGE SCALE GENOMIC DNA]</scope>
    <source>
        <strain evidence="10">IL3000</strain>
    </source>
</reference>
<dbReference type="GO" id="GO:0016020">
    <property type="term" value="C:membrane"/>
    <property type="evidence" value="ECO:0007669"/>
    <property type="project" value="UniProtKB-SubCell"/>
</dbReference>
<keyword evidence="3 7" id="KW-0812">Transmembrane</keyword>
<keyword evidence="2 7" id="KW-0808">Transferase</keyword>
<keyword evidence="10" id="KW-1185">Reference proteome</keyword>
<protein>
    <recommendedName>
        <fullName evidence="7">Palmitoyltransferase</fullName>
        <ecNumber evidence="7">2.3.1.225</ecNumber>
    </recommendedName>
</protein>
<feature type="transmembrane region" description="Helical" evidence="7">
    <location>
        <begin position="34"/>
        <end position="57"/>
    </location>
</feature>
<comment type="subcellular location">
    <subcellularLocation>
        <location evidence="1">Membrane</location>
        <topology evidence="1">Multi-pass membrane protein</topology>
    </subcellularLocation>
</comment>
<evidence type="ECO:0000256" key="2">
    <source>
        <dbReference type="ARBA" id="ARBA00022679"/>
    </source>
</evidence>
<dbReference type="OMA" id="FYTSLSC"/>
<dbReference type="InterPro" id="IPR001594">
    <property type="entry name" value="Palmitoyltrfase_DHHC"/>
</dbReference>
<dbReference type="GO" id="GO:0019706">
    <property type="term" value="F:protein-cysteine S-palmitoyltransferase activity"/>
    <property type="evidence" value="ECO:0007669"/>
    <property type="project" value="UniProtKB-EC"/>
</dbReference>
<reference evidence="9 10" key="2">
    <citation type="journal article" date="2012" name="Proc. Natl. Acad. Sci. U.S.A.">
        <title>Antigenic diversity is generated by distinct evolutionary mechanisms in African trypanosome species.</title>
        <authorList>
            <person name="Jackson A.P."/>
            <person name="Berry A."/>
            <person name="Aslett M."/>
            <person name="Allison H.C."/>
            <person name="Burton P."/>
            <person name="Vavrova-Anderson J."/>
            <person name="Brown R."/>
            <person name="Browne H."/>
            <person name="Corton N."/>
            <person name="Hauser H."/>
            <person name="Gamble J."/>
            <person name="Gilderthorp R."/>
            <person name="Marcello L."/>
            <person name="McQuillan J."/>
            <person name="Otto T.D."/>
            <person name="Quail M.A."/>
            <person name="Sanders M.J."/>
            <person name="van Tonder A."/>
            <person name="Ginger M.L."/>
            <person name="Field M.C."/>
            <person name="Barry J.D."/>
            <person name="Hertz-Fowler C."/>
            <person name="Berriman M."/>
        </authorList>
    </citation>
    <scope>NUCLEOTIDE SEQUENCE [LARGE SCALE GENOMIC DNA]</scope>
    <source>
        <strain evidence="9 10">IL3000</strain>
    </source>
</reference>
<evidence type="ECO:0000256" key="4">
    <source>
        <dbReference type="ARBA" id="ARBA00022989"/>
    </source>
</evidence>
<evidence type="ECO:0000313" key="9">
    <source>
        <dbReference type="EMBL" id="CCD12757.1"/>
    </source>
</evidence>
<dbReference type="InterPro" id="IPR039859">
    <property type="entry name" value="PFA4/ZDH16/20/ERF2-like"/>
</dbReference>
<dbReference type="GO" id="GO:0005794">
    <property type="term" value="C:Golgi apparatus"/>
    <property type="evidence" value="ECO:0007669"/>
    <property type="project" value="TreeGrafter"/>
</dbReference>
<evidence type="ECO:0000256" key="5">
    <source>
        <dbReference type="ARBA" id="ARBA00023136"/>
    </source>
</evidence>
<comment type="similarity">
    <text evidence="7">Belongs to the DHHC palmitoyltransferase family.</text>
</comment>
<evidence type="ECO:0000256" key="6">
    <source>
        <dbReference type="ARBA" id="ARBA00023315"/>
    </source>
</evidence>
<dbReference type="GO" id="GO:0006612">
    <property type="term" value="P:protein targeting to membrane"/>
    <property type="evidence" value="ECO:0007669"/>
    <property type="project" value="TreeGrafter"/>
</dbReference>
<evidence type="ECO:0000256" key="7">
    <source>
        <dbReference type="RuleBase" id="RU079119"/>
    </source>
</evidence>
<evidence type="ECO:0000256" key="1">
    <source>
        <dbReference type="ARBA" id="ARBA00004141"/>
    </source>
</evidence>
<dbReference type="GO" id="GO:0005783">
    <property type="term" value="C:endoplasmic reticulum"/>
    <property type="evidence" value="ECO:0007669"/>
    <property type="project" value="TreeGrafter"/>
</dbReference>
<evidence type="ECO:0000259" key="8">
    <source>
        <dbReference type="Pfam" id="PF01529"/>
    </source>
</evidence>
<feature type="transmembrane region" description="Helical" evidence="7">
    <location>
        <begin position="187"/>
        <end position="214"/>
    </location>
</feature>
<dbReference type="VEuPathDB" id="TriTrypDB:TcIL3000_0_36110"/>
<dbReference type="EC" id="2.3.1.225" evidence="7"/>
<organism evidence="9 10">
    <name type="scientific">Trypanosoma congolense (strain IL3000)</name>
    <dbReference type="NCBI Taxonomy" id="1068625"/>
    <lineage>
        <taxon>Eukaryota</taxon>
        <taxon>Discoba</taxon>
        <taxon>Euglenozoa</taxon>
        <taxon>Kinetoplastea</taxon>
        <taxon>Metakinetoplastina</taxon>
        <taxon>Trypanosomatida</taxon>
        <taxon>Trypanosomatidae</taxon>
        <taxon>Trypanosoma</taxon>
        <taxon>Nannomonas</taxon>
    </lineage>
</organism>
<keyword evidence="5 7" id="KW-0472">Membrane</keyword>
<gene>
    <name evidence="9" type="ORF">TCIL3000_0_36110</name>
</gene>
<keyword evidence="4 7" id="KW-1133">Transmembrane helix</keyword>